<evidence type="ECO:0000313" key="1">
    <source>
        <dbReference type="EMBL" id="RFU71075.1"/>
    </source>
</evidence>
<protein>
    <recommendedName>
        <fullName evidence="3">DUF669 domain-containing protein</fullName>
    </recommendedName>
</protein>
<evidence type="ECO:0000313" key="2">
    <source>
        <dbReference type="Proteomes" id="UP000264541"/>
    </source>
</evidence>
<name>A0A372LS94_9BACI</name>
<evidence type="ECO:0008006" key="3">
    <source>
        <dbReference type="Google" id="ProtNLM"/>
    </source>
</evidence>
<sequence>MNNLDIKAKWKGRFFMGLFEDIEAKFNELEDGRYVVRVDGFKRDKTITNMNPIRWSLSLMNDYSAQLPAKFSHIETNAGFQILLRELKSLGYPKPKSAEEFEKILNSLKGSIVEVSVTTTNKEEGYREVKFLRKLY</sequence>
<dbReference type="Proteomes" id="UP000264541">
    <property type="component" value="Unassembled WGS sequence"/>
</dbReference>
<dbReference type="EMBL" id="QVTE01000008">
    <property type="protein sequence ID" value="RFU71075.1"/>
    <property type="molecule type" value="Genomic_DNA"/>
</dbReference>
<comment type="caution">
    <text evidence="1">The sequence shown here is derived from an EMBL/GenBank/DDBJ whole genome shotgun (WGS) entry which is preliminary data.</text>
</comment>
<accession>A0A372LS94</accession>
<gene>
    <name evidence="1" type="ORF">D0469_03820</name>
</gene>
<organism evidence="1 2">
    <name type="scientific">Peribacillus saganii</name>
    <dbReference type="NCBI Taxonomy" id="2303992"/>
    <lineage>
        <taxon>Bacteria</taxon>
        <taxon>Bacillati</taxon>
        <taxon>Bacillota</taxon>
        <taxon>Bacilli</taxon>
        <taxon>Bacillales</taxon>
        <taxon>Bacillaceae</taxon>
        <taxon>Peribacillus</taxon>
    </lineage>
</organism>
<proteinExistence type="predicted"/>
<keyword evidence="2" id="KW-1185">Reference proteome</keyword>
<dbReference type="AlphaFoldDB" id="A0A372LS94"/>
<reference evidence="1 2" key="1">
    <citation type="submission" date="2018-08" db="EMBL/GenBank/DDBJ databases">
        <title>Bacillus chawlae sp. nov., Bacillus glennii sp. nov., and Bacillus saganii sp. nov. Isolated from the Vehicle Assembly Building at Kennedy Space Center where the Viking Spacecraft were Assembled.</title>
        <authorList>
            <person name="Seuylemezian A."/>
            <person name="Vaishampayan P."/>
        </authorList>
    </citation>
    <scope>NUCLEOTIDE SEQUENCE [LARGE SCALE GENOMIC DNA]</scope>
    <source>
        <strain evidence="1 2">V47-23a</strain>
    </source>
</reference>